<keyword evidence="2" id="KW-1185">Reference proteome</keyword>
<organism evidence="1 2">
    <name type="scientific">Peronosclerospora sorghi</name>
    <dbReference type="NCBI Taxonomy" id="230839"/>
    <lineage>
        <taxon>Eukaryota</taxon>
        <taxon>Sar</taxon>
        <taxon>Stramenopiles</taxon>
        <taxon>Oomycota</taxon>
        <taxon>Peronosporomycetes</taxon>
        <taxon>Peronosporales</taxon>
        <taxon>Peronosporaceae</taxon>
        <taxon>Peronosclerospora</taxon>
    </lineage>
</organism>
<dbReference type="Proteomes" id="UP001163321">
    <property type="component" value="Chromosome 3"/>
</dbReference>
<name>A0ACC0W880_9STRA</name>
<comment type="caution">
    <text evidence="1">The sequence shown here is derived from an EMBL/GenBank/DDBJ whole genome shotgun (WGS) entry which is preliminary data.</text>
</comment>
<dbReference type="EMBL" id="CM047582">
    <property type="protein sequence ID" value="KAI9914762.1"/>
    <property type="molecule type" value="Genomic_DNA"/>
</dbReference>
<gene>
    <name evidence="1" type="ORF">PsorP6_008231</name>
</gene>
<reference evidence="1 2" key="1">
    <citation type="journal article" date="2022" name="bioRxiv">
        <title>The genome of the oomycete Peronosclerospora sorghi, a cosmopolitan pathogen of maize and sorghum, is inflated with dispersed pseudogenes.</title>
        <authorList>
            <person name="Fletcher K."/>
            <person name="Martin F."/>
            <person name="Isakeit T."/>
            <person name="Cavanaugh K."/>
            <person name="Magill C."/>
            <person name="Michelmore R."/>
        </authorList>
    </citation>
    <scope>NUCLEOTIDE SEQUENCE [LARGE SCALE GENOMIC DNA]</scope>
    <source>
        <strain evidence="1">P6</strain>
    </source>
</reference>
<protein>
    <submittedName>
        <fullName evidence="1">Uncharacterized protein</fullName>
    </submittedName>
</protein>
<evidence type="ECO:0000313" key="2">
    <source>
        <dbReference type="Proteomes" id="UP001163321"/>
    </source>
</evidence>
<evidence type="ECO:0000313" key="1">
    <source>
        <dbReference type="EMBL" id="KAI9914762.1"/>
    </source>
</evidence>
<proteinExistence type="predicted"/>
<accession>A0ACC0W880</accession>
<sequence>MKPTGSLPADTDKLSANANVDHLLFFSKTIMSISSSSRAIILHPLDVPVSGTLSPEARIVAEWLRSLSPLPTPEIVPKRVLSLVDYTCDETVHLVLSFLDGPSLCSARSVCRSWCRLSSDDQLWLHLCLEEFHVAPTQLTTAPESYQKLYQVACRSLNTLLRDYLHEQCLSNLQNSLRIPRAAALMLVASRSSV</sequence>